<feature type="domain" description="HORMA" evidence="6">
    <location>
        <begin position="11"/>
        <end position="230"/>
    </location>
</feature>
<dbReference type="Proteomes" id="UP000192257">
    <property type="component" value="Unassembled WGS sequence"/>
</dbReference>
<reference evidence="7 8" key="1">
    <citation type="submission" date="2017-03" db="EMBL/GenBank/DDBJ databases">
        <title>An alternative strategy for trypanosome survival in the mammalian bloodstream revealed through genome and transcriptome analysis of the ubiquitous bovine parasite Trypanosoma (Megatrypanum) theileri.</title>
        <authorList>
            <person name="Kelly S."/>
            <person name="Ivens A."/>
            <person name="Mott A."/>
            <person name="O'Neill E."/>
            <person name="Emms D."/>
            <person name="Macleod O."/>
            <person name="Voorheis P."/>
            <person name="Matthews J."/>
            <person name="Matthews K."/>
            <person name="Carrington M."/>
        </authorList>
    </citation>
    <scope>NUCLEOTIDE SEQUENCE [LARGE SCALE GENOMIC DNA]</scope>
    <source>
        <strain evidence="7">Edinburgh</strain>
    </source>
</reference>
<dbReference type="EMBL" id="NBCO01000002">
    <property type="protein sequence ID" value="ORC93095.1"/>
    <property type="molecule type" value="Genomic_DNA"/>
</dbReference>
<keyword evidence="5" id="KW-0469">Meiosis</keyword>
<evidence type="ECO:0000259" key="6">
    <source>
        <dbReference type="PROSITE" id="PS50815"/>
    </source>
</evidence>
<dbReference type="RefSeq" id="XP_028887161.1">
    <property type="nucleotide sequence ID" value="XM_029021739.1"/>
</dbReference>
<keyword evidence="8" id="KW-1185">Reference proteome</keyword>
<sequence>MTSTAAEVTQVQSLAAIRNFIRVAVSCVTYLRGLCSDESYQPRQFLGLQLKQLVRTSPEADAISQWMEEGAFDALNKGYLKELALCIYSPNCTELLESYTFTLSYSPDGQRASLAFTSDSQRGGVNRPPVTDISMSRNNRKRRTRQEVQQALASIITKLMEVVEGLPPLLCDRVLTMQLTYYEDITLASYEPPCFAPANSHLANIHEQEKKQSTKIASLDTGHHMMAVTIRHRFFDRLWSQRSSFLTNSPTTTAATYDTAATGTEEEEQETAAAASARTTRLSNKCDMNTAANKQMSTIEELTQQFTNTQTENYFLRPEDLAFLVFTSFVLTKSPAIQRGRISLSEIEEYLRISCPLDISLKKAQQMMKHLEAEAVVVPGMREEWVISPVPAATLARSLLAQEQVVPLLSAQIQQDLKRLITDSKSSRVSVAGKRKRLRQNSS</sequence>
<dbReference type="GO" id="GO:0051321">
    <property type="term" value="P:meiotic cell cycle"/>
    <property type="evidence" value="ECO:0007669"/>
    <property type="project" value="UniProtKB-KW"/>
</dbReference>
<dbReference type="PANTHER" id="PTHR48225">
    <property type="entry name" value="HORMA DOMAIN-CONTAINING PROTEIN 1"/>
    <property type="match status" value="1"/>
</dbReference>
<evidence type="ECO:0000256" key="2">
    <source>
        <dbReference type="ARBA" id="ARBA00004286"/>
    </source>
</evidence>
<protein>
    <submittedName>
        <fullName evidence="7">HORMA domain containing protein</fullName>
    </submittedName>
</protein>
<evidence type="ECO:0000256" key="4">
    <source>
        <dbReference type="ARBA" id="ARBA00023242"/>
    </source>
</evidence>
<dbReference type="AlphaFoldDB" id="A0A1X0P8D0"/>
<dbReference type="VEuPathDB" id="TriTrypDB:TM35_000024210"/>
<dbReference type="GO" id="GO:0005634">
    <property type="term" value="C:nucleus"/>
    <property type="evidence" value="ECO:0007669"/>
    <property type="project" value="UniProtKB-SubCell"/>
</dbReference>
<accession>A0A1X0P8D0</accession>
<dbReference type="GeneID" id="39981519"/>
<proteinExistence type="predicted"/>
<dbReference type="Gene3D" id="3.30.900.10">
    <property type="entry name" value="HORMA domain"/>
    <property type="match status" value="1"/>
</dbReference>
<dbReference type="InterPro" id="IPR051294">
    <property type="entry name" value="HORMA_MeioticProgression"/>
</dbReference>
<evidence type="ECO:0000256" key="1">
    <source>
        <dbReference type="ARBA" id="ARBA00004123"/>
    </source>
</evidence>
<keyword evidence="4" id="KW-0539">Nucleus</keyword>
<organism evidence="7 8">
    <name type="scientific">Trypanosoma theileri</name>
    <dbReference type="NCBI Taxonomy" id="67003"/>
    <lineage>
        <taxon>Eukaryota</taxon>
        <taxon>Discoba</taxon>
        <taxon>Euglenozoa</taxon>
        <taxon>Kinetoplastea</taxon>
        <taxon>Metakinetoplastina</taxon>
        <taxon>Trypanosomatida</taxon>
        <taxon>Trypanosomatidae</taxon>
        <taxon>Trypanosoma</taxon>
    </lineage>
</organism>
<evidence type="ECO:0000313" key="8">
    <source>
        <dbReference type="Proteomes" id="UP000192257"/>
    </source>
</evidence>
<evidence type="ECO:0000256" key="3">
    <source>
        <dbReference type="ARBA" id="ARBA00022454"/>
    </source>
</evidence>
<dbReference type="Pfam" id="PF02301">
    <property type="entry name" value="HORMA"/>
    <property type="match status" value="1"/>
</dbReference>
<evidence type="ECO:0000313" key="7">
    <source>
        <dbReference type="EMBL" id="ORC93095.1"/>
    </source>
</evidence>
<dbReference type="PROSITE" id="PS50815">
    <property type="entry name" value="HORMA"/>
    <property type="match status" value="1"/>
</dbReference>
<dbReference type="InterPro" id="IPR036570">
    <property type="entry name" value="HORMA_dom_sf"/>
</dbReference>
<dbReference type="SUPFAM" id="SSF56019">
    <property type="entry name" value="The spindle assembly checkpoint protein mad2"/>
    <property type="match status" value="1"/>
</dbReference>
<keyword evidence="3" id="KW-0158">Chromosome</keyword>
<dbReference type="InterPro" id="IPR003511">
    <property type="entry name" value="HORMA_dom"/>
</dbReference>
<dbReference type="GO" id="GO:0005694">
    <property type="term" value="C:chromosome"/>
    <property type="evidence" value="ECO:0007669"/>
    <property type="project" value="UniProtKB-SubCell"/>
</dbReference>
<comment type="subcellular location">
    <subcellularLocation>
        <location evidence="2">Chromosome</location>
    </subcellularLocation>
    <subcellularLocation>
        <location evidence="1">Nucleus</location>
    </subcellularLocation>
</comment>
<evidence type="ECO:0000256" key="5">
    <source>
        <dbReference type="ARBA" id="ARBA00023254"/>
    </source>
</evidence>
<dbReference type="OrthoDB" id="1928087at2759"/>
<gene>
    <name evidence="7" type="ORF">TM35_000024210</name>
</gene>
<comment type="caution">
    <text evidence="7">The sequence shown here is derived from an EMBL/GenBank/DDBJ whole genome shotgun (WGS) entry which is preliminary data.</text>
</comment>
<dbReference type="PANTHER" id="PTHR48225:SF7">
    <property type="entry name" value="MEIOSIS-SPECIFIC PROTEIN HOP1"/>
    <property type="match status" value="1"/>
</dbReference>
<dbReference type="STRING" id="67003.A0A1X0P8D0"/>
<name>A0A1X0P8D0_9TRYP</name>